<keyword evidence="3" id="KW-0804">Transcription</keyword>
<evidence type="ECO:0000256" key="2">
    <source>
        <dbReference type="ARBA" id="ARBA00023125"/>
    </source>
</evidence>
<organism evidence="5 6">
    <name type="scientific">Halogranum gelatinilyticum</name>
    <dbReference type="NCBI Taxonomy" id="660521"/>
    <lineage>
        <taxon>Archaea</taxon>
        <taxon>Methanobacteriati</taxon>
        <taxon>Methanobacteriota</taxon>
        <taxon>Stenosarchaea group</taxon>
        <taxon>Halobacteria</taxon>
        <taxon>Halobacteriales</taxon>
        <taxon>Haloferacaceae</taxon>
    </lineage>
</organism>
<dbReference type="InterPro" id="IPR011991">
    <property type="entry name" value="ArsR-like_HTH"/>
</dbReference>
<name>A0A1G9YDW4_9EURY</name>
<protein>
    <submittedName>
        <fullName evidence="5">MarR family protein</fullName>
    </submittedName>
</protein>
<dbReference type="EMBL" id="FNHL01000005">
    <property type="protein sequence ID" value="SDN06715.1"/>
    <property type="molecule type" value="Genomic_DNA"/>
</dbReference>
<proteinExistence type="predicted"/>
<keyword evidence="1" id="KW-0805">Transcription regulation</keyword>
<dbReference type="InterPro" id="IPR005471">
    <property type="entry name" value="Tscrpt_reg_IclR_N"/>
</dbReference>
<evidence type="ECO:0000256" key="1">
    <source>
        <dbReference type="ARBA" id="ARBA00023015"/>
    </source>
</evidence>
<dbReference type="InterPro" id="IPR036390">
    <property type="entry name" value="WH_DNA-bd_sf"/>
</dbReference>
<reference evidence="6" key="1">
    <citation type="submission" date="2016-10" db="EMBL/GenBank/DDBJ databases">
        <authorList>
            <person name="Varghese N."/>
            <person name="Submissions S."/>
        </authorList>
    </citation>
    <scope>NUCLEOTIDE SEQUENCE [LARGE SCALE GENOMIC DNA]</scope>
    <source>
        <strain evidence="6">CGMCC 1.10119</strain>
    </source>
</reference>
<dbReference type="PROSITE" id="PS50987">
    <property type="entry name" value="HTH_ARSR_2"/>
    <property type="match status" value="1"/>
</dbReference>
<evidence type="ECO:0000313" key="6">
    <source>
        <dbReference type="Proteomes" id="UP000199451"/>
    </source>
</evidence>
<evidence type="ECO:0000313" key="5">
    <source>
        <dbReference type="EMBL" id="SDN06715.1"/>
    </source>
</evidence>
<evidence type="ECO:0000259" key="4">
    <source>
        <dbReference type="PROSITE" id="PS50987"/>
    </source>
</evidence>
<dbReference type="RefSeq" id="WP_089699111.1">
    <property type="nucleotide sequence ID" value="NZ_FNHL01000005.1"/>
</dbReference>
<gene>
    <name evidence="5" type="ORF">SAMN04487949_3243</name>
</gene>
<dbReference type="GO" id="GO:0003700">
    <property type="term" value="F:DNA-binding transcription factor activity"/>
    <property type="evidence" value="ECO:0007669"/>
    <property type="project" value="InterPro"/>
</dbReference>
<evidence type="ECO:0000256" key="3">
    <source>
        <dbReference type="ARBA" id="ARBA00023163"/>
    </source>
</evidence>
<dbReference type="CDD" id="cd00090">
    <property type="entry name" value="HTH_ARSR"/>
    <property type="match status" value="1"/>
</dbReference>
<dbReference type="AlphaFoldDB" id="A0A1G9YDW4"/>
<dbReference type="InterPro" id="IPR056528">
    <property type="entry name" value="HVO_2833_C"/>
</dbReference>
<dbReference type="InterPro" id="IPR001845">
    <property type="entry name" value="HTH_ArsR_DNA-bd_dom"/>
</dbReference>
<dbReference type="PANTHER" id="PTHR33154:SF33">
    <property type="entry name" value="TRANSCRIPTIONAL REPRESSOR SDPR"/>
    <property type="match status" value="1"/>
</dbReference>
<feature type="domain" description="HTH arsR-type" evidence="4">
    <location>
        <begin position="1"/>
        <end position="79"/>
    </location>
</feature>
<dbReference type="Proteomes" id="UP000199451">
    <property type="component" value="Unassembled WGS sequence"/>
</dbReference>
<dbReference type="Pfam" id="PF24271">
    <property type="entry name" value="HVO_2833_C"/>
    <property type="match status" value="1"/>
</dbReference>
<dbReference type="GO" id="GO:0003677">
    <property type="term" value="F:DNA binding"/>
    <property type="evidence" value="ECO:0007669"/>
    <property type="project" value="UniProtKB-KW"/>
</dbReference>
<keyword evidence="6" id="KW-1185">Reference proteome</keyword>
<dbReference type="InterPro" id="IPR036388">
    <property type="entry name" value="WH-like_DNA-bd_sf"/>
</dbReference>
<dbReference type="Gene3D" id="1.10.10.10">
    <property type="entry name" value="Winged helix-like DNA-binding domain superfamily/Winged helix DNA-binding domain"/>
    <property type="match status" value="2"/>
</dbReference>
<accession>A0A1G9YDW4</accession>
<dbReference type="InterPro" id="IPR051081">
    <property type="entry name" value="HTH_MetalResp_TranReg"/>
</dbReference>
<dbReference type="Pfam" id="PF09339">
    <property type="entry name" value="HTH_IclR"/>
    <property type="match status" value="1"/>
</dbReference>
<dbReference type="PANTHER" id="PTHR33154">
    <property type="entry name" value="TRANSCRIPTIONAL REGULATOR, ARSR FAMILY"/>
    <property type="match status" value="1"/>
</dbReference>
<dbReference type="OrthoDB" id="95477at2157"/>
<dbReference type="SUPFAM" id="SSF46785">
    <property type="entry name" value="Winged helix' DNA-binding domain"/>
    <property type="match status" value="2"/>
</dbReference>
<sequence>MLTEGEVRALTALHGEQTVSELATNLDRSLSYTSELVERLETTGLVETRRQGKTKQIRLSDAKALELLTDLTQEYPHIDWPELLSGAALCVCYYLDIPRTATELARRADVHRSTVHRALAPLQHRGIVYQTDDGAYALNDGFEPLSVFARELAHHVHRQTVEAQTDTYSILWESLDEFLVQTTTEIADEHFIPTGPDQFQRYGLPLLARDRRYYLYSEATNELSPETLCCHMLVIDSGARTQSYCLLLLSHVDIDRDELRAQATKYGVDDVVDDLYTYLDTSGAQRTSRLPEWEDFQELAEEYEVAL</sequence>
<keyword evidence="2" id="KW-0238">DNA-binding</keyword>